<evidence type="ECO:0000313" key="8">
    <source>
        <dbReference type="Proteomes" id="UP000761264"/>
    </source>
</evidence>
<name>A0A967EUS4_9PROT</name>
<dbReference type="Pfam" id="PF00535">
    <property type="entry name" value="Glycos_transf_2"/>
    <property type="match status" value="1"/>
</dbReference>
<dbReference type="InterPro" id="IPR001173">
    <property type="entry name" value="Glyco_trans_2-like"/>
</dbReference>
<keyword evidence="4" id="KW-0808">Transferase</keyword>
<dbReference type="Gene3D" id="3.90.550.10">
    <property type="entry name" value="Spore Coat Polysaccharide Biosynthesis Protein SpsA, Chain A"/>
    <property type="match status" value="1"/>
</dbReference>
<proteinExistence type="predicted"/>
<gene>
    <name evidence="7" type="ORF">HBA54_02525</name>
</gene>
<keyword evidence="2" id="KW-1003">Cell membrane</keyword>
<dbReference type="NCBIfam" id="TIGR04283">
    <property type="entry name" value="glyco_like_mftF"/>
    <property type="match status" value="1"/>
</dbReference>
<dbReference type="GO" id="GO:0005886">
    <property type="term" value="C:plasma membrane"/>
    <property type="evidence" value="ECO:0007669"/>
    <property type="project" value="UniProtKB-SubCell"/>
</dbReference>
<accession>A0A967EUS4</accession>
<dbReference type="EMBL" id="JAAQPH010000002">
    <property type="protein sequence ID" value="NIA67457.1"/>
    <property type="molecule type" value="Genomic_DNA"/>
</dbReference>
<evidence type="ECO:0000259" key="6">
    <source>
        <dbReference type="Pfam" id="PF00535"/>
    </source>
</evidence>
<keyword evidence="3" id="KW-0328">Glycosyltransferase</keyword>
<dbReference type="InterPro" id="IPR029044">
    <property type="entry name" value="Nucleotide-diphossugar_trans"/>
</dbReference>
<keyword evidence="5" id="KW-0472">Membrane</keyword>
<evidence type="ECO:0000256" key="3">
    <source>
        <dbReference type="ARBA" id="ARBA00022676"/>
    </source>
</evidence>
<dbReference type="RefSeq" id="WP_167221048.1">
    <property type="nucleotide sequence ID" value="NZ_JAAQPH010000002.1"/>
</dbReference>
<evidence type="ECO:0000256" key="1">
    <source>
        <dbReference type="ARBA" id="ARBA00004236"/>
    </source>
</evidence>
<evidence type="ECO:0000256" key="4">
    <source>
        <dbReference type="ARBA" id="ARBA00022679"/>
    </source>
</evidence>
<dbReference type="PANTHER" id="PTHR43646:SF2">
    <property type="entry name" value="GLYCOSYLTRANSFERASE 2-LIKE DOMAIN-CONTAINING PROTEIN"/>
    <property type="match status" value="1"/>
</dbReference>
<reference evidence="7" key="1">
    <citation type="submission" date="2020-03" db="EMBL/GenBank/DDBJ databases">
        <title>Genome of Pelagibius litoralis DSM 21314T.</title>
        <authorList>
            <person name="Wang G."/>
        </authorList>
    </citation>
    <scope>NUCLEOTIDE SEQUENCE</scope>
    <source>
        <strain evidence="7">DSM 21314</strain>
    </source>
</reference>
<dbReference type="InterPro" id="IPR026461">
    <property type="entry name" value="Trfase_2_rSAM/seldom_assoc"/>
</dbReference>
<feature type="domain" description="Glycosyltransferase 2-like" evidence="6">
    <location>
        <begin position="4"/>
        <end position="124"/>
    </location>
</feature>
<protein>
    <submittedName>
        <fullName evidence="7">Glycosyltransferase family 2 protein</fullName>
    </submittedName>
</protein>
<keyword evidence="8" id="KW-1185">Reference proteome</keyword>
<comment type="subcellular location">
    <subcellularLocation>
        <location evidence="1">Cell membrane</location>
    </subcellularLocation>
</comment>
<evidence type="ECO:0000256" key="2">
    <source>
        <dbReference type="ARBA" id="ARBA00022475"/>
    </source>
</evidence>
<dbReference type="Proteomes" id="UP000761264">
    <property type="component" value="Unassembled WGS sequence"/>
</dbReference>
<evidence type="ECO:0000256" key="5">
    <source>
        <dbReference type="ARBA" id="ARBA00023136"/>
    </source>
</evidence>
<organism evidence="7 8">
    <name type="scientific">Pelagibius litoralis</name>
    <dbReference type="NCBI Taxonomy" id="374515"/>
    <lineage>
        <taxon>Bacteria</taxon>
        <taxon>Pseudomonadati</taxon>
        <taxon>Pseudomonadota</taxon>
        <taxon>Alphaproteobacteria</taxon>
        <taxon>Rhodospirillales</taxon>
        <taxon>Rhodovibrionaceae</taxon>
        <taxon>Pelagibius</taxon>
    </lineage>
</organism>
<dbReference type="AlphaFoldDB" id="A0A967EUS4"/>
<dbReference type="SUPFAM" id="SSF53448">
    <property type="entry name" value="Nucleotide-diphospho-sugar transferases"/>
    <property type="match status" value="1"/>
</dbReference>
<comment type="caution">
    <text evidence="7">The sequence shown here is derived from an EMBL/GenBank/DDBJ whole genome shotgun (WGS) entry which is preliminary data.</text>
</comment>
<sequence>MKLSIVIPTLNEAGRIAGLVKELRAQDPGSDILVIDGGSRDGTLDCALKAGARAIRGARGRGQQLALGAEVAEGDVLLFLHADSKPGDGALKALRQALGDPEMIGGNFRIVFDGGRPFDRWLTRFYARFRRFGLYYGDSAIFVRRSAYNALGGIRPIALMEDYDLCRRMERYGKTICIAEPAVMTSSRRFEGRSPLQIVAGWLLIHALYYLGLPPNRLARLYNATRAPYRGAKSSGS</sequence>
<dbReference type="CDD" id="cd02522">
    <property type="entry name" value="GT_2_like_a"/>
    <property type="match status" value="1"/>
</dbReference>
<dbReference type="PANTHER" id="PTHR43646">
    <property type="entry name" value="GLYCOSYLTRANSFERASE"/>
    <property type="match status" value="1"/>
</dbReference>
<evidence type="ECO:0000313" key="7">
    <source>
        <dbReference type="EMBL" id="NIA67457.1"/>
    </source>
</evidence>
<dbReference type="GO" id="GO:0016757">
    <property type="term" value="F:glycosyltransferase activity"/>
    <property type="evidence" value="ECO:0007669"/>
    <property type="project" value="UniProtKB-KW"/>
</dbReference>